<evidence type="ECO:0000256" key="7">
    <source>
        <dbReference type="ARBA" id="ARBA00022989"/>
    </source>
</evidence>
<dbReference type="PANTHER" id="PTHR48086:SF3">
    <property type="entry name" value="SODIUM_PROLINE SYMPORTER"/>
    <property type="match status" value="1"/>
</dbReference>
<evidence type="ECO:0000256" key="14">
    <source>
        <dbReference type="RuleBase" id="RU366012"/>
    </source>
</evidence>
<keyword evidence="7 14" id="KW-1133">Transmembrane helix</keyword>
<keyword evidence="3 14" id="KW-0813">Transport</keyword>
<keyword evidence="8 14" id="KW-0915">Sodium</keyword>
<feature type="transmembrane region" description="Helical" evidence="14">
    <location>
        <begin position="440"/>
        <end position="456"/>
    </location>
</feature>
<reference evidence="16" key="1">
    <citation type="journal article" date="2019" name="Int. J. Syst. Evol. Microbiol.">
        <title>The Global Catalogue of Microorganisms (GCM) 10K type strain sequencing project: providing services to taxonomists for standard genome sequencing and annotation.</title>
        <authorList>
            <consortium name="The Broad Institute Genomics Platform"/>
            <consortium name="The Broad Institute Genome Sequencing Center for Infectious Disease"/>
            <person name="Wu L."/>
            <person name="Ma J."/>
        </authorList>
    </citation>
    <scope>NUCLEOTIDE SEQUENCE [LARGE SCALE GENOMIC DNA]</scope>
    <source>
        <strain evidence="16">JCM 1490</strain>
    </source>
</reference>
<evidence type="ECO:0000256" key="3">
    <source>
        <dbReference type="ARBA" id="ARBA00022448"/>
    </source>
</evidence>
<comment type="function">
    <text evidence="14">Catalyzes the sodium-dependent uptake of extracellular L-proline.</text>
</comment>
<comment type="catalytic activity">
    <reaction evidence="12">
        <text>L-proline(in) + Na(+)(in) = L-proline(out) + Na(+)(out)</text>
        <dbReference type="Rhea" id="RHEA:28967"/>
        <dbReference type="ChEBI" id="CHEBI:29101"/>
        <dbReference type="ChEBI" id="CHEBI:60039"/>
    </reaction>
</comment>
<evidence type="ECO:0000256" key="10">
    <source>
        <dbReference type="ARBA" id="ARBA00023136"/>
    </source>
</evidence>
<evidence type="ECO:0000256" key="2">
    <source>
        <dbReference type="ARBA" id="ARBA00006434"/>
    </source>
</evidence>
<feature type="transmembrane region" description="Helical" evidence="14">
    <location>
        <begin position="338"/>
        <end position="362"/>
    </location>
</feature>
<dbReference type="CDD" id="cd11475">
    <property type="entry name" value="SLC5sbd_PutP"/>
    <property type="match status" value="1"/>
</dbReference>
<proteinExistence type="inferred from homology"/>
<evidence type="ECO:0000256" key="13">
    <source>
        <dbReference type="RuleBase" id="RU362091"/>
    </source>
</evidence>
<dbReference type="InterPro" id="IPR011851">
    <property type="entry name" value="Na/Pro_symporter"/>
</dbReference>
<keyword evidence="14" id="KW-0029">Amino-acid transport</keyword>
<feature type="transmembrane region" description="Helical" evidence="14">
    <location>
        <begin position="171"/>
        <end position="190"/>
    </location>
</feature>
<evidence type="ECO:0000256" key="6">
    <source>
        <dbReference type="ARBA" id="ARBA00022847"/>
    </source>
</evidence>
<keyword evidence="9 14" id="KW-0406">Ion transport</keyword>
<evidence type="ECO:0000313" key="16">
    <source>
        <dbReference type="Proteomes" id="UP001596455"/>
    </source>
</evidence>
<dbReference type="InterPro" id="IPR050277">
    <property type="entry name" value="Sodium:Solute_Symporter"/>
</dbReference>
<dbReference type="RefSeq" id="WP_382394510.1">
    <property type="nucleotide sequence ID" value="NZ_JBHTCQ010000002.1"/>
</dbReference>
<dbReference type="InterPro" id="IPR038377">
    <property type="entry name" value="Na/Glc_symporter_sf"/>
</dbReference>
<dbReference type="Gene3D" id="1.20.1730.10">
    <property type="entry name" value="Sodium/glucose cotransporter"/>
    <property type="match status" value="1"/>
</dbReference>
<feature type="transmembrane region" description="Helical" evidence="14">
    <location>
        <begin position="202"/>
        <end position="228"/>
    </location>
</feature>
<dbReference type="EMBL" id="JBHTCQ010000002">
    <property type="protein sequence ID" value="MFC7405771.1"/>
    <property type="molecule type" value="Genomic_DNA"/>
</dbReference>
<comment type="similarity">
    <text evidence="2 13">Belongs to the sodium:solute symporter (SSF) (TC 2.A.21) family.</text>
</comment>
<evidence type="ECO:0000313" key="15">
    <source>
        <dbReference type="EMBL" id="MFC7405771.1"/>
    </source>
</evidence>
<feature type="transmembrane region" description="Helical" evidence="14">
    <location>
        <begin position="415"/>
        <end position="433"/>
    </location>
</feature>
<comment type="caution">
    <text evidence="14">Lacks conserved residue(s) required for the propagation of feature annotation.</text>
</comment>
<feature type="transmembrane region" description="Helical" evidence="14">
    <location>
        <begin position="383"/>
        <end position="403"/>
    </location>
</feature>
<feature type="transmembrane region" description="Helical" evidence="14">
    <location>
        <begin position="67"/>
        <end position="89"/>
    </location>
</feature>
<evidence type="ECO:0000256" key="5">
    <source>
        <dbReference type="ARBA" id="ARBA00022692"/>
    </source>
</evidence>
<dbReference type="NCBIfam" id="TIGR00813">
    <property type="entry name" value="sss"/>
    <property type="match status" value="1"/>
</dbReference>
<dbReference type="Pfam" id="PF00474">
    <property type="entry name" value="SSF"/>
    <property type="match status" value="1"/>
</dbReference>
<evidence type="ECO:0000256" key="8">
    <source>
        <dbReference type="ARBA" id="ARBA00023053"/>
    </source>
</evidence>
<accession>A0ABW2Q970</accession>
<keyword evidence="11 14" id="KW-0739">Sodium transport</keyword>
<keyword evidence="4 14" id="KW-1003">Cell membrane</keyword>
<dbReference type="PANTHER" id="PTHR48086">
    <property type="entry name" value="SODIUM/PROLINE SYMPORTER-RELATED"/>
    <property type="match status" value="1"/>
</dbReference>
<name>A0ABW2Q970_9MICO</name>
<sequence>MAGSTMSSVITFSVYLVVMLAMGAWFARKNTELSDFAIGGRRLGTFVATVSAKATDSSSWVFLGLPGAFYVSGMANIWTSVGLTIGFYVSWRVVAARLREHSERGFDFRTGAAAESVTLPAFLANRFHSDLLRVVSSVIILGFYVVYVGSGFVAAGLMFHQVFGVPTATGVLLGASVVMIYSCLGGFLATSYTDVVQGCMMFASLAIVSVVALVSAGGPAAVAESLAARNGNLMSPFVEVALTDGEWVTGRSVAVVAILSGLAWGLGYLGQPHILARFMGLRSSSSAKNGRRLGLFLSITLLGFAAVIGMLAIVNFGPSLANPENAYLEMVASLVPPWLAGIFLAGILAAIMSTADSQLVVAATTLSEDFYRAFVKRNATERALVWISRGTVVAVSIVAALIALRGGTVLDLVSYAWAGFGAAFGPVILAALYSRRTTRLGALCGMAAGGVTVVVYPMVDRIGLYEIIPGFAAGLLGIWLGNRFGPGPHPVATEQFDLVSTPAGTEHAAAVDSRP</sequence>
<comment type="caution">
    <text evidence="15">The sequence shown here is derived from an EMBL/GenBank/DDBJ whole genome shotgun (WGS) entry which is preliminary data.</text>
</comment>
<keyword evidence="10 14" id="KW-0472">Membrane</keyword>
<dbReference type="PROSITE" id="PS50283">
    <property type="entry name" value="NA_SOLUT_SYMP_3"/>
    <property type="match status" value="1"/>
</dbReference>
<evidence type="ECO:0000256" key="9">
    <source>
        <dbReference type="ARBA" id="ARBA00023065"/>
    </source>
</evidence>
<evidence type="ECO:0000256" key="12">
    <source>
        <dbReference type="ARBA" id="ARBA00033708"/>
    </source>
</evidence>
<organism evidence="15 16">
    <name type="scientific">Georgenia alba</name>
    <dbReference type="NCBI Taxonomy" id="2233858"/>
    <lineage>
        <taxon>Bacteria</taxon>
        <taxon>Bacillati</taxon>
        <taxon>Actinomycetota</taxon>
        <taxon>Actinomycetes</taxon>
        <taxon>Micrococcales</taxon>
        <taxon>Bogoriellaceae</taxon>
        <taxon>Georgenia</taxon>
    </lineage>
</organism>
<evidence type="ECO:0000256" key="4">
    <source>
        <dbReference type="ARBA" id="ARBA00022475"/>
    </source>
</evidence>
<feature type="transmembrane region" description="Helical" evidence="14">
    <location>
        <begin position="134"/>
        <end position="159"/>
    </location>
</feature>
<keyword evidence="16" id="KW-1185">Reference proteome</keyword>
<feature type="transmembrane region" description="Helical" evidence="14">
    <location>
        <begin position="293"/>
        <end position="318"/>
    </location>
</feature>
<evidence type="ECO:0000256" key="11">
    <source>
        <dbReference type="ARBA" id="ARBA00023201"/>
    </source>
</evidence>
<gene>
    <name evidence="15" type="ORF">ACFQQL_11675</name>
</gene>
<feature type="transmembrane region" description="Helical" evidence="14">
    <location>
        <begin position="248"/>
        <end position="269"/>
    </location>
</feature>
<dbReference type="Proteomes" id="UP001596455">
    <property type="component" value="Unassembled WGS sequence"/>
</dbReference>
<evidence type="ECO:0000256" key="1">
    <source>
        <dbReference type="ARBA" id="ARBA00004651"/>
    </source>
</evidence>
<protein>
    <recommendedName>
        <fullName evidence="14">Sodium/proline symporter</fullName>
    </recommendedName>
    <alternativeName>
        <fullName evidence="14">Proline permease</fullName>
    </alternativeName>
</protein>
<feature type="transmembrane region" description="Helical" evidence="14">
    <location>
        <begin position="7"/>
        <end position="27"/>
    </location>
</feature>
<keyword evidence="5 14" id="KW-0812">Transmembrane</keyword>
<dbReference type="InterPro" id="IPR001734">
    <property type="entry name" value="Na/solute_symporter"/>
</dbReference>
<comment type="subcellular location">
    <subcellularLocation>
        <location evidence="1 14">Cell membrane</location>
        <topology evidence="1 14">Multi-pass membrane protein</topology>
    </subcellularLocation>
</comment>
<keyword evidence="6 14" id="KW-0769">Symport</keyword>